<dbReference type="GO" id="GO:0016853">
    <property type="term" value="F:isomerase activity"/>
    <property type="evidence" value="ECO:0007669"/>
    <property type="project" value="UniProtKB-KW"/>
</dbReference>
<dbReference type="InterPro" id="IPR050312">
    <property type="entry name" value="IolE/XylAMocC-like"/>
</dbReference>
<dbReference type="SUPFAM" id="SSF51658">
    <property type="entry name" value="Xylose isomerase-like"/>
    <property type="match status" value="1"/>
</dbReference>
<evidence type="ECO:0000313" key="2">
    <source>
        <dbReference type="EMBL" id="SHG54700.1"/>
    </source>
</evidence>
<gene>
    <name evidence="2" type="ORF">SAMN04488116_1703</name>
</gene>
<dbReference type="Pfam" id="PF01261">
    <property type="entry name" value="AP_endonuc_2"/>
    <property type="match status" value="1"/>
</dbReference>
<protein>
    <submittedName>
        <fullName evidence="2">Sugar phosphate isomerase/epimerase</fullName>
    </submittedName>
</protein>
<dbReference type="AlphaFoldDB" id="A0A1M5KPU6"/>
<dbReference type="PANTHER" id="PTHR12110">
    <property type="entry name" value="HYDROXYPYRUVATE ISOMERASE"/>
    <property type="match status" value="1"/>
</dbReference>
<dbReference type="PANTHER" id="PTHR12110:SF41">
    <property type="entry name" value="INOSOSE DEHYDRATASE"/>
    <property type="match status" value="1"/>
</dbReference>
<dbReference type="InterPro" id="IPR013022">
    <property type="entry name" value="Xyl_isomerase-like_TIM-brl"/>
</dbReference>
<dbReference type="RefSeq" id="WP_073178327.1">
    <property type="nucleotide sequence ID" value="NZ_FQWL01000002.1"/>
</dbReference>
<dbReference type="Proteomes" id="UP000184532">
    <property type="component" value="Unassembled WGS sequence"/>
</dbReference>
<evidence type="ECO:0000259" key="1">
    <source>
        <dbReference type="Pfam" id="PF01261"/>
    </source>
</evidence>
<dbReference type="STRING" id="570519.SAMN04488116_1703"/>
<keyword evidence="2" id="KW-0413">Isomerase</keyword>
<organism evidence="2 3">
    <name type="scientific">Flagellimonas flava</name>
    <dbReference type="NCBI Taxonomy" id="570519"/>
    <lineage>
        <taxon>Bacteria</taxon>
        <taxon>Pseudomonadati</taxon>
        <taxon>Bacteroidota</taxon>
        <taxon>Flavobacteriia</taxon>
        <taxon>Flavobacteriales</taxon>
        <taxon>Flavobacteriaceae</taxon>
        <taxon>Flagellimonas</taxon>
    </lineage>
</organism>
<feature type="domain" description="Xylose isomerase-like TIM barrel" evidence="1">
    <location>
        <begin position="61"/>
        <end position="301"/>
    </location>
</feature>
<dbReference type="EMBL" id="FQWL01000002">
    <property type="protein sequence ID" value="SHG54700.1"/>
    <property type="molecule type" value="Genomic_DNA"/>
</dbReference>
<evidence type="ECO:0000313" key="3">
    <source>
        <dbReference type="Proteomes" id="UP000184532"/>
    </source>
</evidence>
<dbReference type="Gene3D" id="3.20.20.150">
    <property type="entry name" value="Divalent-metal-dependent TIM barrel enzymes"/>
    <property type="match status" value="1"/>
</dbReference>
<proteinExistence type="predicted"/>
<accession>A0A1M5KPU6</accession>
<dbReference type="InterPro" id="IPR036237">
    <property type="entry name" value="Xyl_isomerase-like_sf"/>
</dbReference>
<name>A0A1M5KPU6_9FLAO</name>
<reference evidence="3" key="1">
    <citation type="submission" date="2016-11" db="EMBL/GenBank/DDBJ databases">
        <authorList>
            <person name="Varghese N."/>
            <person name="Submissions S."/>
        </authorList>
    </citation>
    <scope>NUCLEOTIDE SEQUENCE [LARGE SCALE GENOMIC DNA]</scope>
    <source>
        <strain evidence="3">DSM 22638</strain>
    </source>
</reference>
<keyword evidence="3" id="KW-1185">Reference proteome</keyword>
<dbReference type="OrthoDB" id="9798407at2"/>
<sequence length="324" mass="37234">MKRREALKNGMMGVGALTLFPSLQKLQKLMGSPYNEGQIPLGVQLFTIPKLVDQDFKGTLELISKLGYKEVEFFGPYPFSAQEAIDGWNEFKPMLGLENDAFYGHTIEETAQILKDLGLTVPSMHTDFISLRKELDRMLDEVSKLNTKYLVLPAIQEEKDTLDDYKRFAEEFNGFGEKMAKYGIQFVYHNHGYEHTERDGEIPMHYLLNNTHEDHVKFELDIFWMQAAGADPIQFLKEYPTRYKMLHLKDASQEFRFTGDGSSPDQWMAGFPLMTDPGDGVYDIKGIIDQAKTSGVEHYYLERDIAPNPKETLRNSYDNLLKLS</sequence>